<evidence type="ECO:0000313" key="2">
    <source>
        <dbReference type="EMBL" id="RGQ04432.1"/>
    </source>
</evidence>
<evidence type="ECO:0000313" key="4">
    <source>
        <dbReference type="Proteomes" id="UP000265828"/>
    </source>
</evidence>
<name>A0A395X6Z0_9FIRM</name>
<evidence type="ECO:0000313" key="3">
    <source>
        <dbReference type="EMBL" id="RGV62931.1"/>
    </source>
</evidence>
<comment type="caution">
    <text evidence="3">The sequence shown here is derived from an EMBL/GenBank/DDBJ whole genome shotgun (WGS) entry which is preliminary data.</text>
</comment>
<dbReference type="Proteomes" id="UP000283585">
    <property type="component" value="Unassembled WGS sequence"/>
</dbReference>
<dbReference type="EMBL" id="QRZI01000008">
    <property type="protein sequence ID" value="RGV62931.1"/>
    <property type="molecule type" value="Genomic_DNA"/>
</dbReference>
<keyword evidence="1" id="KW-0812">Transmembrane</keyword>
<gene>
    <name evidence="3" type="ORF">DWW07_11480</name>
    <name evidence="2" type="ORF">DWZ12_09600</name>
</gene>
<protein>
    <submittedName>
        <fullName evidence="3">Uncharacterized protein</fullName>
    </submittedName>
</protein>
<dbReference type="Proteomes" id="UP000265828">
    <property type="component" value="Unassembled WGS sequence"/>
</dbReference>
<evidence type="ECO:0000256" key="1">
    <source>
        <dbReference type="SAM" id="Phobius"/>
    </source>
</evidence>
<feature type="non-terminal residue" evidence="3">
    <location>
        <position position="1"/>
    </location>
</feature>
<organism evidence="3 4">
    <name type="scientific">Blautia obeum</name>
    <dbReference type="NCBI Taxonomy" id="40520"/>
    <lineage>
        <taxon>Bacteria</taxon>
        <taxon>Bacillati</taxon>
        <taxon>Bacillota</taxon>
        <taxon>Clostridia</taxon>
        <taxon>Lachnospirales</taxon>
        <taxon>Lachnospiraceae</taxon>
        <taxon>Blautia</taxon>
    </lineage>
</organism>
<keyword evidence="1" id="KW-0472">Membrane</keyword>
<accession>A0A395X6Z0</accession>
<sequence length="97" mass="11765">NFRESYVFHCLVIKVLCFCSLSTAHLVYHIHFCLSRTFLSFFKTFQMNFCDSLLISNSFTLSHSLPNVNKFFKFFIFFFVFQKRKIRLISKRIKVYH</sequence>
<proteinExistence type="predicted"/>
<evidence type="ECO:0000313" key="5">
    <source>
        <dbReference type="Proteomes" id="UP000283585"/>
    </source>
</evidence>
<dbReference type="AlphaFoldDB" id="A0A395X6Z0"/>
<reference evidence="4 5" key="1">
    <citation type="submission" date="2018-08" db="EMBL/GenBank/DDBJ databases">
        <title>A genome reference for cultivated species of the human gut microbiota.</title>
        <authorList>
            <person name="Zou Y."/>
            <person name="Xue W."/>
            <person name="Luo G."/>
        </authorList>
    </citation>
    <scope>NUCLEOTIDE SEQUENCE [LARGE SCALE GENOMIC DNA]</scope>
    <source>
        <strain evidence="3 4">AF14-23</strain>
        <strain evidence="2 5">AF29-2BH</strain>
    </source>
</reference>
<dbReference type="EMBL" id="QRSS01000010">
    <property type="protein sequence ID" value="RGQ04432.1"/>
    <property type="molecule type" value="Genomic_DNA"/>
</dbReference>
<feature type="transmembrane region" description="Helical" evidence="1">
    <location>
        <begin position="6"/>
        <end position="28"/>
    </location>
</feature>
<keyword evidence="1" id="KW-1133">Transmembrane helix</keyword>